<gene>
    <name evidence="1" type="ORF">SAMN05660841_01843</name>
</gene>
<organism evidence="1 2">
    <name type="scientific">Sphingobacterium nematocida</name>
    <dbReference type="NCBI Taxonomy" id="1513896"/>
    <lineage>
        <taxon>Bacteria</taxon>
        <taxon>Pseudomonadati</taxon>
        <taxon>Bacteroidota</taxon>
        <taxon>Sphingobacteriia</taxon>
        <taxon>Sphingobacteriales</taxon>
        <taxon>Sphingobacteriaceae</taxon>
        <taxon>Sphingobacterium</taxon>
    </lineage>
</organism>
<dbReference type="Proteomes" id="UP000190150">
    <property type="component" value="Unassembled WGS sequence"/>
</dbReference>
<dbReference type="AlphaFoldDB" id="A0A1T5D936"/>
<protein>
    <submittedName>
        <fullName evidence="1">Uncharacterized protein</fullName>
    </submittedName>
</protein>
<evidence type="ECO:0000313" key="2">
    <source>
        <dbReference type="Proteomes" id="UP000190150"/>
    </source>
</evidence>
<sequence length="83" mass="10232">MGYDRSSYYTHIKKPDLDYSILWSYGKAIPYDFTKEFPEMSSYIPEINKEINNLQEMRIDRDKWRDKYYEVLEKYNALLEKRS</sequence>
<proteinExistence type="predicted"/>
<dbReference type="EMBL" id="FUZF01000006">
    <property type="protein sequence ID" value="SKB68000.1"/>
    <property type="molecule type" value="Genomic_DNA"/>
</dbReference>
<name>A0A1T5D936_9SPHI</name>
<keyword evidence="2" id="KW-1185">Reference proteome</keyword>
<reference evidence="2" key="1">
    <citation type="submission" date="2017-02" db="EMBL/GenBank/DDBJ databases">
        <authorList>
            <person name="Varghese N."/>
            <person name="Submissions S."/>
        </authorList>
    </citation>
    <scope>NUCLEOTIDE SEQUENCE [LARGE SCALE GENOMIC DNA]</scope>
    <source>
        <strain evidence="2">DSM 24091</strain>
    </source>
</reference>
<dbReference type="STRING" id="1513896.SAMN05660841_01843"/>
<accession>A0A1T5D936</accession>
<evidence type="ECO:0000313" key="1">
    <source>
        <dbReference type="EMBL" id="SKB68000.1"/>
    </source>
</evidence>